<keyword evidence="1" id="KW-0812">Transmembrane</keyword>
<dbReference type="OrthoDB" id="331675at2"/>
<dbReference type="Proteomes" id="UP000298125">
    <property type="component" value="Unassembled WGS sequence"/>
</dbReference>
<comment type="caution">
    <text evidence="2">The sequence shown here is derived from an EMBL/GenBank/DDBJ whole genome shotgun (WGS) entry which is preliminary data.</text>
</comment>
<organism evidence="2 3">
    <name type="scientific">Leptospira perdikensis</name>
    <dbReference type="NCBI Taxonomy" id="2484948"/>
    <lineage>
        <taxon>Bacteria</taxon>
        <taxon>Pseudomonadati</taxon>
        <taxon>Spirochaetota</taxon>
        <taxon>Spirochaetia</taxon>
        <taxon>Leptospirales</taxon>
        <taxon>Leptospiraceae</taxon>
        <taxon>Leptospira</taxon>
    </lineage>
</organism>
<dbReference type="AlphaFoldDB" id="A0A4V3JPN1"/>
<gene>
    <name evidence="2" type="ORF">EHQ49_02470</name>
</gene>
<reference evidence="2" key="1">
    <citation type="journal article" date="2019" name="PLoS Negl. Trop. Dis.">
        <title>Revisiting the worldwide diversity of Leptospira species in the environment.</title>
        <authorList>
            <person name="Vincent A.T."/>
            <person name="Schiettekatte O."/>
            <person name="Bourhy P."/>
            <person name="Veyrier F.J."/>
            <person name="Picardeau M."/>
        </authorList>
    </citation>
    <scope>NUCLEOTIDE SEQUENCE [LARGE SCALE GENOMIC DNA]</scope>
    <source>
        <strain evidence="2">201702692</strain>
    </source>
</reference>
<protein>
    <submittedName>
        <fullName evidence="2">Uncharacterized protein</fullName>
    </submittedName>
</protein>
<dbReference type="EMBL" id="RQGA01000003">
    <property type="protein sequence ID" value="TGL45219.1"/>
    <property type="molecule type" value="Genomic_DNA"/>
</dbReference>
<name>A0A4V3JPN1_9LEPT</name>
<accession>A0A4V3JPN1</accession>
<feature type="transmembrane region" description="Helical" evidence="1">
    <location>
        <begin position="7"/>
        <end position="28"/>
    </location>
</feature>
<keyword evidence="1" id="KW-0472">Membrane</keyword>
<evidence type="ECO:0000313" key="3">
    <source>
        <dbReference type="Proteomes" id="UP000298125"/>
    </source>
</evidence>
<keyword evidence="3" id="KW-1185">Reference proteome</keyword>
<evidence type="ECO:0000256" key="1">
    <source>
        <dbReference type="SAM" id="Phobius"/>
    </source>
</evidence>
<feature type="transmembrane region" description="Helical" evidence="1">
    <location>
        <begin position="40"/>
        <end position="63"/>
    </location>
</feature>
<evidence type="ECO:0000313" key="2">
    <source>
        <dbReference type="EMBL" id="TGL45219.1"/>
    </source>
</evidence>
<proteinExistence type="predicted"/>
<sequence length="135" mass="16478">MWSSKITFVFVFLILFCLTWIFCFIPQIRVYLPQGKLGSIHILYAEGASFLCFCFLSCSCIDYKNRKYWQGIAIHEFVHQRQQRLFSPFVFGILYFGEWIFRKLYHKQTWMEAYRNLRWEKEAEVARLRFEENIS</sequence>
<keyword evidence="1" id="KW-1133">Transmembrane helix</keyword>